<dbReference type="RefSeq" id="WP_147164251.1">
    <property type="nucleotide sequence ID" value="NZ_BJZO01000066.1"/>
</dbReference>
<evidence type="ECO:0008006" key="3">
    <source>
        <dbReference type="Google" id="ProtNLM"/>
    </source>
</evidence>
<dbReference type="PANTHER" id="PTHR38765:SF1">
    <property type="entry name" value="DUF484 DOMAIN-CONTAINING PROTEIN"/>
    <property type="match status" value="1"/>
</dbReference>
<dbReference type="Pfam" id="PF04340">
    <property type="entry name" value="DUF484"/>
    <property type="match status" value="1"/>
</dbReference>
<proteinExistence type="predicted"/>
<comment type="caution">
    <text evidence="1">The sequence shown here is derived from an EMBL/GenBank/DDBJ whole genome shotgun (WGS) entry which is preliminary data.</text>
</comment>
<dbReference type="Proteomes" id="UP000321567">
    <property type="component" value="Unassembled WGS sequence"/>
</dbReference>
<evidence type="ECO:0000313" key="1">
    <source>
        <dbReference type="EMBL" id="GEO82238.1"/>
    </source>
</evidence>
<dbReference type="EMBL" id="BJZO01000066">
    <property type="protein sequence ID" value="GEO82238.1"/>
    <property type="molecule type" value="Genomic_DNA"/>
</dbReference>
<dbReference type="InterPro" id="IPR007435">
    <property type="entry name" value="DUF484"/>
</dbReference>
<organism evidence="1 2">
    <name type="scientific">Pararhodospirillum oryzae</name>
    <dbReference type="NCBI Taxonomy" id="478448"/>
    <lineage>
        <taxon>Bacteria</taxon>
        <taxon>Pseudomonadati</taxon>
        <taxon>Pseudomonadota</taxon>
        <taxon>Alphaproteobacteria</taxon>
        <taxon>Rhodospirillales</taxon>
        <taxon>Rhodospirillaceae</taxon>
        <taxon>Pararhodospirillum</taxon>
    </lineage>
</organism>
<dbReference type="Gene3D" id="3.30.450.40">
    <property type="match status" value="1"/>
</dbReference>
<gene>
    <name evidence="1" type="ORF">ROR02_23690</name>
</gene>
<name>A0A512H9Y6_9PROT</name>
<dbReference type="InterPro" id="IPR029016">
    <property type="entry name" value="GAF-like_dom_sf"/>
</dbReference>
<dbReference type="AlphaFoldDB" id="A0A512H9Y6"/>
<keyword evidence="2" id="KW-1185">Reference proteome</keyword>
<accession>A0A512H9Y6</accession>
<dbReference type="PANTHER" id="PTHR38765">
    <property type="entry name" value="DUF484 DOMAIN-CONTAINING PROTEIN"/>
    <property type="match status" value="1"/>
</dbReference>
<protein>
    <recommendedName>
        <fullName evidence="3">DUF484 domain-containing protein</fullName>
    </recommendedName>
</protein>
<sequence length="246" mass="26643">MGMGSDTASTPTSGREPDEAAVLDYLLRHPDFLMEHPDVLLRATPPRRFEQTDGKVVDIQHVMLKRLQTEMADLQDCAEELIMTTRSNMATQKGTLQAALAVLEAPGLAGLARVIGDELPMLLDVDACAVRLEPLAGASLLKDDDPAPGLLDSLPVGLIDELFGTDGQAILRPQTEAEPLFYGDMAPLIASDALVRLNLGPGQPPALLAVGSRLEGTFEPDMAMDLLVFLTRVLEHTVRRWLTEAR</sequence>
<evidence type="ECO:0000313" key="2">
    <source>
        <dbReference type="Proteomes" id="UP000321567"/>
    </source>
</evidence>
<reference evidence="1 2" key="1">
    <citation type="submission" date="2019-07" db="EMBL/GenBank/DDBJ databases">
        <title>Whole genome shotgun sequence of Rhodospirillum oryzae NBRC 107573.</title>
        <authorList>
            <person name="Hosoyama A."/>
            <person name="Uohara A."/>
            <person name="Ohji S."/>
            <person name="Ichikawa N."/>
        </authorList>
    </citation>
    <scope>NUCLEOTIDE SEQUENCE [LARGE SCALE GENOMIC DNA]</scope>
    <source>
        <strain evidence="1 2">NBRC 107573</strain>
    </source>
</reference>
<dbReference type="OrthoDB" id="7200179at2"/>